<dbReference type="PANTHER" id="PTHR46179:SF13">
    <property type="entry name" value="C2H2-TYPE DOMAIN-CONTAINING PROTEIN"/>
    <property type="match status" value="1"/>
</dbReference>
<sequence>MLPPDSGYCQDLEPFDTLQLNTYMAELTDLSRAGGTFPVDPFAGAESMTGTFTSDPGGDMFIDLLSSGLPADAVGPYNTYATPQSSVSSGSPTTPVYDVGCFPCPQIYQPDMAPPTPVSLTSATPEPNTSPIASPFSLTTGGRGAIDPNTTPQPAPGAEQQLLTCPEPECGAVFAAQAHLRKHARKHRPRFRCPVAGAGSGSGSGAGVITRWCAGGFPDSRTLRRHLWSHHAAYAREHGVPSEQAQCPLCPYSGRADNLARHMKRHGRR</sequence>
<name>G2QG68_THET4</name>
<keyword evidence="4" id="KW-0862">Zinc</keyword>
<keyword evidence="7" id="KW-0539">Nucleus</keyword>
<keyword evidence="6" id="KW-0804">Transcription</keyword>
<dbReference type="PROSITE" id="PS50157">
    <property type="entry name" value="ZINC_FINGER_C2H2_2"/>
    <property type="match status" value="1"/>
</dbReference>
<dbReference type="Pfam" id="PF00096">
    <property type="entry name" value="zf-C2H2"/>
    <property type="match status" value="1"/>
</dbReference>
<accession>G2QG68</accession>
<evidence type="ECO:0000256" key="9">
    <source>
        <dbReference type="SAM" id="MobiDB-lite"/>
    </source>
</evidence>
<dbReference type="RefSeq" id="XP_003664573.1">
    <property type="nucleotide sequence ID" value="XM_003664525.1"/>
</dbReference>
<dbReference type="PROSITE" id="PS00028">
    <property type="entry name" value="ZINC_FINGER_C2H2_1"/>
    <property type="match status" value="1"/>
</dbReference>
<evidence type="ECO:0000256" key="8">
    <source>
        <dbReference type="PROSITE-ProRule" id="PRU00042"/>
    </source>
</evidence>
<feature type="region of interest" description="Disordered" evidence="9">
    <location>
        <begin position="113"/>
        <end position="161"/>
    </location>
</feature>
<dbReference type="InterPro" id="IPR051061">
    <property type="entry name" value="Zinc_finger_trans_reg"/>
</dbReference>
<dbReference type="InterPro" id="IPR013087">
    <property type="entry name" value="Znf_C2H2_type"/>
</dbReference>
<dbReference type="GO" id="GO:0006357">
    <property type="term" value="P:regulation of transcription by RNA polymerase II"/>
    <property type="evidence" value="ECO:0007669"/>
    <property type="project" value="TreeGrafter"/>
</dbReference>
<feature type="domain" description="C2H2-type" evidence="10">
    <location>
        <begin position="163"/>
        <end position="187"/>
    </location>
</feature>
<evidence type="ECO:0000256" key="4">
    <source>
        <dbReference type="ARBA" id="ARBA00022833"/>
    </source>
</evidence>
<dbReference type="VEuPathDB" id="FungiDB:MYCTH_2307545"/>
<dbReference type="GeneID" id="11506101"/>
<evidence type="ECO:0000313" key="12">
    <source>
        <dbReference type="Proteomes" id="UP000007322"/>
    </source>
</evidence>
<organism evidence="11 12">
    <name type="scientific">Thermothelomyces thermophilus (strain ATCC 42464 / BCRC 31852 / DSM 1799)</name>
    <name type="common">Sporotrichum thermophile</name>
    <dbReference type="NCBI Taxonomy" id="573729"/>
    <lineage>
        <taxon>Eukaryota</taxon>
        <taxon>Fungi</taxon>
        <taxon>Dikarya</taxon>
        <taxon>Ascomycota</taxon>
        <taxon>Pezizomycotina</taxon>
        <taxon>Sordariomycetes</taxon>
        <taxon>Sordariomycetidae</taxon>
        <taxon>Sordariales</taxon>
        <taxon>Chaetomiaceae</taxon>
        <taxon>Thermothelomyces</taxon>
    </lineage>
</organism>
<evidence type="ECO:0000259" key="10">
    <source>
        <dbReference type="PROSITE" id="PS50157"/>
    </source>
</evidence>
<feature type="compositionally biased region" description="Polar residues" evidence="9">
    <location>
        <begin position="118"/>
        <end position="140"/>
    </location>
</feature>
<reference evidence="11 12" key="1">
    <citation type="journal article" date="2011" name="Nat. Biotechnol.">
        <title>Comparative genomic analysis of the thermophilic biomass-degrading fungi Myceliophthora thermophila and Thielavia terrestris.</title>
        <authorList>
            <person name="Berka R.M."/>
            <person name="Grigoriev I.V."/>
            <person name="Otillar R."/>
            <person name="Salamov A."/>
            <person name="Grimwood J."/>
            <person name="Reid I."/>
            <person name="Ishmael N."/>
            <person name="John T."/>
            <person name="Darmond C."/>
            <person name="Moisan M.-C."/>
            <person name="Henrissat B."/>
            <person name="Coutinho P.M."/>
            <person name="Lombard V."/>
            <person name="Natvig D.O."/>
            <person name="Lindquist E."/>
            <person name="Schmutz J."/>
            <person name="Lucas S."/>
            <person name="Harris P."/>
            <person name="Powlowski J."/>
            <person name="Bellemare A."/>
            <person name="Taylor D."/>
            <person name="Butler G."/>
            <person name="de Vries R.P."/>
            <person name="Allijn I.E."/>
            <person name="van den Brink J."/>
            <person name="Ushinsky S."/>
            <person name="Storms R."/>
            <person name="Powell A.J."/>
            <person name="Paulsen I.T."/>
            <person name="Elbourne L.D.H."/>
            <person name="Baker S.E."/>
            <person name="Magnuson J."/>
            <person name="LaBoissiere S."/>
            <person name="Clutterbuck A.J."/>
            <person name="Martinez D."/>
            <person name="Wogulis M."/>
            <person name="de Leon A.L."/>
            <person name="Rey M.W."/>
            <person name="Tsang A."/>
        </authorList>
    </citation>
    <scope>NUCLEOTIDE SEQUENCE [LARGE SCALE GENOMIC DNA]</scope>
    <source>
        <strain evidence="12">ATCC 42464 / BCRC 31852 / DSM 1799</strain>
    </source>
</reference>
<comment type="subcellular location">
    <subcellularLocation>
        <location evidence="1">Nucleus</location>
    </subcellularLocation>
</comment>
<dbReference type="Proteomes" id="UP000007322">
    <property type="component" value="Chromosome 4"/>
</dbReference>
<dbReference type="SMART" id="SM00355">
    <property type="entry name" value="ZnF_C2H2"/>
    <property type="match status" value="2"/>
</dbReference>
<dbReference type="GO" id="GO:0005634">
    <property type="term" value="C:nucleus"/>
    <property type="evidence" value="ECO:0007669"/>
    <property type="project" value="UniProtKB-SubCell"/>
</dbReference>
<dbReference type="AlphaFoldDB" id="G2QG68"/>
<dbReference type="InParanoid" id="G2QG68"/>
<keyword evidence="2" id="KW-0479">Metal-binding</keyword>
<keyword evidence="5" id="KW-0805">Transcription regulation</keyword>
<keyword evidence="3 8" id="KW-0863">Zinc-finger</keyword>
<proteinExistence type="predicted"/>
<dbReference type="eggNOG" id="ENOG502RJ2X">
    <property type="taxonomic scope" value="Eukaryota"/>
</dbReference>
<evidence type="ECO:0000256" key="5">
    <source>
        <dbReference type="ARBA" id="ARBA00023015"/>
    </source>
</evidence>
<evidence type="ECO:0000256" key="3">
    <source>
        <dbReference type="ARBA" id="ARBA00022771"/>
    </source>
</evidence>
<evidence type="ECO:0000256" key="2">
    <source>
        <dbReference type="ARBA" id="ARBA00022723"/>
    </source>
</evidence>
<dbReference type="Gene3D" id="3.30.160.60">
    <property type="entry name" value="Classic Zinc Finger"/>
    <property type="match status" value="1"/>
</dbReference>
<gene>
    <name evidence="11" type="ORF">MYCTH_2307545</name>
</gene>
<dbReference type="EMBL" id="CP003005">
    <property type="protein sequence ID" value="AEO59328.1"/>
    <property type="molecule type" value="Genomic_DNA"/>
</dbReference>
<dbReference type="PANTHER" id="PTHR46179">
    <property type="entry name" value="ZINC FINGER PROTEIN"/>
    <property type="match status" value="1"/>
</dbReference>
<dbReference type="OrthoDB" id="4590847at2759"/>
<evidence type="ECO:0000256" key="6">
    <source>
        <dbReference type="ARBA" id="ARBA00023163"/>
    </source>
</evidence>
<dbReference type="KEGG" id="mtm:MYCTH_2307545"/>
<evidence type="ECO:0000256" key="7">
    <source>
        <dbReference type="ARBA" id="ARBA00023242"/>
    </source>
</evidence>
<evidence type="ECO:0000256" key="1">
    <source>
        <dbReference type="ARBA" id="ARBA00004123"/>
    </source>
</evidence>
<dbReference type="GO" id="GO:0008270">
    <property type="term" value="F:zinc ion binding"/>
    <property type="evidence" value="ECO:0007669"/>
    <property type="project" value="UniProtKB-KW"/>
</dbReference>
<protein>
    <recommendedName>
        <fullName evidence="10">C2H2-type domain-containing protein</fullName>
    </recommendedName>
</protein>
<dbReference type="HOGENOM" id="CLU_1035056_0_0_1"/>
<evidence type="ECO:0000313" key="11">
    <source>
        <dbReference type="EMBL" id="AEO59328.1"/>
    </source>
</evidence>
<keyword evidence="12" id="KW-1185">Reference proteome</keyword>